<evidence type="ECO:0000313" key="2">
    <source>
        <dbReference type="Proteomes" id="UP000663825"/>
    </source>
</evidence>
<accession>A0A818B9L2</accession>
<reference evidence="1" key="1">
    <citation type="submission" date="2021-02" db="EMBL/GenBank/DDBJ databases">
        <authorList>
            <person name="Nowell W R."/>
        </authorList>
    </citation>
    <scope>NUCLEOTIDE SEQUENCE</scope>
</reference>
<name>A0A818B9L2_9BILA</name>
<dbReference type="EMBL" id="CAJNXB010005109">
    <property type="protein sequence ID" value="CAF3409263.1"/>
    <property type="molecule type" value="Genomic_DNA"/>
</dbReference>
<organism evidence="1 2">
    <name type="scientific">Rotaria socialis</name>
    <dbReference type="NCBI Taxonomy" id="392032"/>
    <lineage>
        <taxon>Eukaryota</taxon>
        <taxon>Metazoa</taxon>
        <taxon>Spiralia</taxon>
        <taxon>Gnathifera</taxon>
        <taxon>Rotifera</taxon>
        <taxon>Eurotatoria</taxon>
        <taxon>Bdelloidea</taxon>
        <taxon>Philodinida</taxon>
        <taxon>Philodinidae</taxon>
        <taxon>Rotaria</taxon>
    </lineage>
</organism>
<dbReference type="Proteomes" id="UP000663825">
    <property type="component" value="Unassembled WGS sequence"/>
</dbReference>
<dbReference type="OrthoDB" id="5919499at2759"/>
<sequence>MCPRDVPSFIELALEIQRIKKICLVCYNDICGDVCICHNCPTSDDSNITIINDSDLMSIYLSLSEKLYIIMVYGQRTEAREVHVKNVDVRDVRLNEYDEEPTEILTCFSVFRSGGKGCIAIFPFAIHSGCMFHFNRAVHRKITDLGLASDYLHNEAMRNQCRQIMAVSLMPIEQVRSQFQRLETITCAALSDLLLYFKNQWVHGVVPISMWNFFDVIHRTNNISEAYNLRFSSRLSKKHLNIWCFIQWIQSEHVRFEHILIQLEAGASPPKQSKKTISFQKRFETVKERFIQQQINANELLSSLSLLIGKKKQ</sequence>
<dbReference type="AlphaFoldDB" id="A0A818B9L2"/>
<evidence type="ECO:0008006" key="3">
    <source>
        <dbReference type="Google" id="ProtNLM"/>
    </source>
</evidence>
<evidence type="ECO:0000313" key="1">
    <source>
        <dbReference type="EMBL" id="CAF3409263.1"/>
    </source>
</evidence>
<proteinExistence type="predicted"/>
<comment type="caution">
    <text evidence="1">The sequence shown here is derived from an EMBL/GenBank/DDBJ whole genome shotgun (WGS) entry which is preliminary data.</text>
</comment>
<gene>
    <name evidence="1" type="ORF">TIS948_LOCUS28431</name>
</gene>
<protein>
    <recommendedName>
        <fullName evidence="3">MULE transposase domain-containing protein</fullName>
    </recommendedName>
</protein>